<dbReference type="GO" id="GO:0051726">
    <property type="term" value="P:regulation of cell cycle"/>
    <property type="evidence" value="ECO:0007669"/>
    <property type="project" value="InterPro"/>
</dbReference>
<keyword evidence="8" id="KW-1185">Reference proteome</keyword>
<feature type="compositionally biased region" description="Polar residues" evidence="5">
    <location>
        <begin position="15"/>
        <end position="24"/>
    </location>
</feature>
<evidence type="ECO:0000256" key="3">
    <source>
        <dbReference type="ARBA" id="ARBA00023013"/>
    </source>
</evidence>
<comment type="similarity">
    <text evidence="2">Belongs to the CDI family. ICK/KRP subfamily.</text>
</comment>
<keyword evidence="3" id="KW-0649">Protein kinase inhibitor</keyword>
<dbReference type="PANTHER" id="PTHR46776">
    <property type="entry name" value="CYCLIN-DEPENDENT KINASE INHIBITOR 4-RELATED"/>
    <property type="match status" value="1"/>
</dbReference>
<dbReference type="AlphaFoldDB" id="A0A2Z6N030"/>
<protein>
    <recommendedName>
        <fullName evidence="6">Cyclin-dependent kinase inhibitor domain-containing protein</fullName>
    </recommendedName>
</protein>
<dbReference type="Gene3D" id="4.10.365.10">
    <property type="entry name" value="p27"/>
    <property type="match status" value="1"/>
</dbReference>
<dbReference type="EMBL" id="DF973424">
    <property type="protein sequence ID" value="GAU30362.1"/>
    <property type="molecule type" value="Genomic_DNA"/>
</dbReference>
<evidence type="ECO:0000256" key="2">
    <source>
        <dbReference type="ARBA" id="ARBA00010274"/>
    </source>
</evidence>
<accession>A0A2Z6N030</accession>
<dbReference type="PIRSF" id="PIRSF017811">
    <property type="entry name" value="CDK_inhib_pln"/>
    <property type="match status" value="1"/>
</dbReference>
<feature type="domain" description="Cyclin-dependent kinase inhibitor" evidence="6">
    <location>
        <begin position="132"/>
        <end position="173"/>
    </location>
</feature>
<sequence>MADYKRASPTIVAMNDSSPNGTSISKKRKITPSASQLIASEMQHQIPNSLVDSPEKTISLVNSVNSTVAVASNEIRSNHSLLTCSFSSGKLTENDGAVNKFDATRLDPELKTMGFEKVDSNATKSNLKSFREEEIDAFFARFEREEQKRFAEKYNFDIVKDLPMEGRYEWVRLH</sequence>
<evidence type="ECO:0000256" key="4">
    <source>
        <dbReference type="ARBA" id="ARBA00023306"/>
    </source>
</evidence>
<dbReference type="InterPro" id="IPR044898">
    <property type="entry name" value="CDI_dom_sf"/>
</dbReference>
<organism evidence="7 8">
    <name type="scientific">Trifolium subterraneum</name>
    <name type="common">Subterranean clover</name>
    <dbReference type="NCBI Taxonomy" id="3900"/>
    <lineage>
        <taxon>Eukaryota</taxon>
        <taxon>Viridiplantae</taxon>
        <taxon>Streptophyta</taxon>
        <taxon>Embryophyta</taxon>
        <taxon>Tracheophyta</taxon>
        <taxon>Spermatophyta</taxon>
        <taxon>Magnoliopsida</taxon>
        <taxon>eudicotyledons</taxon>
        <taxon>Gunneridae</taxon>
        <taxon>Pentapetalae</taxon>
        <taxon>rosids</taxon>
        <taxon>fabids</taxon>
        <taxon>Fabales</taxon>
        <taxon>Fabaceae</taxon>
        <taxon>Papilionoideae</taxon>
        <taxon>50 kb inversion clade</taxon>
        <taxon>NPAAA clade</taxon>
        <taxon>Hologalegina</taxon>
        <taxon>IRL clade</taxon>
        <taxon>Trifolieae</taxon>
        <taxon>Trifolium</taxon>
    </lineage>
</organism>
<evidence type="ECO:0000256" key="1">
    <source>
        <dbReference type="ARBA" id="ARBA00004642"/>
    </source>
</evidence>
<evidence type="ECO:0000259" key="6">
    <source>
        <dbReference type="Pfam" id="PF02234"/>
    </source>
</evidence>
<dbReference type="Pfam" id="PF02234">
    <property type="entry name" value="CDI"/>
    <property type="match status" value="1"/>
</dbReference>
<feature type="region of interest" description="Disordered" evidence="5">
    <location>
        <begin position="1"/>
        <end position="28"/>
    </location>
</feature>
<evidence type="ECO:0000256" key="5">
    <source>
        <dbReference type="SAM" id="MobiDB-lite"/>
    </source>
</evidence>
<name>A0A2Z6N030_TRISU</name>
<evidence type="ECO:0000313" key="8">
    <source>
        <dbReference type="Proteomes" id="UP000242715"/>
    </source>
</evidence>
<gene>
    <name evidence="7" type="ORF">TSUD_57730</name>
</gene>
<dbReference type="Proteomes" id="UP000242715">
    <property type="component" value="Unassembled WGS sequence"/>
</dbReference>
<dbReference type="InterPro" id="IPR044275">
    <property type="entry name" value="KRP"/>
</dbReference>
<dbReference type="GO" id="GO:0005654">
    <property type="term" value="C:nucleoplasm"/>
    <property type="evidence" value="ECO:0007669"/>
    <property type="project" value="UniProtKB-SubCell"/>
</dbReference>
<keyword evidence="4" id="KW-0131">Cell cycle</keyword>
<reference evidence="8" key="1">
    <citation type="journal article" date="2017" name="Front. Plant Sci.">
        <title>Climate Clever Clovers: New Paradigm to Reduce the Environmental Footprint of Ruminants by Breeding Low Methanogenic Forages Utilizing Haplotype Variation.</title>
        <authorList>
            <person name="Kaur P."/>
            <person name="Appels R."/>
            <person name="Bayer P.E."/>
            <person name="Keeble-Gagnere G."/>
            <person name="Wang J."/>
            <person name="Hirakawa H."/>
            <person name="Shirasawa K."/>
            <person name="Vercoe P."/>
            <person name="Stefanova K."/>
            <person name="Durmic Z."/>
            <person name="Nichols P."/>
            <person name="Revell C."/>
            <person name="Isobe S.N."/>
            <person name="Edwards D."/>
            <person name="Erskine W."/>
        </authorList>
    </citation>
    <scope>NUCLEOTIDE SEQUENCE [LARGE SCALE GENOMIC DNA]</scope>
    <source>
        <strain evidence="8">cv. Daliak</strain>
    </source>
</reference>
<dbReference type="GO" id="GO:0004861">
    <property type="term" value="F:cyclin-dependent protein serine/threonine kinase inhibitor activity"/>
    <property type="evidence" value="ECO:0007669"/>
    <property type="project" value="InterPro"/>
</dbReference>
<proteinExistence type="inferred from homology"/>
<comment type="subcellular location">
    <subcellularLocation>
        <location evidence="1">Nucleus</location>
        <location evidence="1">Nucleoplasm</location>
    </subcellularLocation>
</comment>
<dbReference type="OrthoDB" id="9940972at2759"/>
<evidence type="ECO:0000313" key="7">
    <source>
        <dbReference type="EMBL" id="GAU30362.1"/>
    </source>
</evidence>
<dbReference type="InterPro" id="IPR003175">
    <property type="entry name" value="CDI_dom"/>
</dbReference>